<dbReference type="Gene3D" id="3.30.428.10">
    <property type="entry name" value="HIT-like"/>
    <property type="match status" value="1"/>
</dbReference>
<dbReference type="InterPro" id="IPR036265">
    <property type="entry name" value="HIT-like_sf"/>
</dbReference>
<proteinExistence type="evidence at transcript level"/>
<dbReference type="EMBL" id="IACT01003589">
    <property type="protein sequence ID" value="LAC22824.1"/>
    <property type="molecule type" value="mRNA"/>
</dbReference>
<reference evidence="1" key="1">
    <citation type="submission" date="2017-11" db="EMBL/GenBank/DDBJ databases">
        <title>The sensing device of the deep-sea amphipod.</title>
        <authorList>
            <person name="Kobayashi H."/>
            <person name="Nagahama T."/>
            <person name="Arai W."/>
            <person name="Sasagawa Y."/>
            <person name="Umeda M."/>
            <person name="Hayashi T."/>
            <person name="Nikaido I."/>
            <person name="Watanabe H."/>
            <person name="Oguri K."/>
            <person name="Kitazato H."/>
            <person name="Fujioka K."/>
            <person name="Kido Y."/>
            <person name="Takami H."/>
        </authorList>
    </citation>
    <scope>NUCLEOTIDE SEQUENCE</scope>
    <source>
        <tissue evidence="1">Whole body</tissue>
    </source>
</reference>
<organism evidence="1">
    <name type="scientific">Hirondellea gigas</name>
    <dbReference type="NCBI Taxonomy" id="1518452"/>
    <lineage>
        <taxon>Eukaryota</taxon>
        <taxon>Metazoa</taxon>
        <taxon>Ecdysozoa</taxon>
        <taxon>Arthropoda</taxon>
        <taxon>Crustacea</taxon>
        <taxon>Multicrustacea</taxon>
        <taxon>Malacostraca</taxon>
        <taxon>Eumalacostraca</taxon>
        <taxon>Peracarida</taxon>
        <taxon>Amphipoda</taxon>
        <taxon>Amphilochidea</taxon>
        <taxon>Lysianassida</taxon>
        <taxon>Lysianassidira</taxon>
        <taxon>Lysianassoidea</taxon>
        <taxon>Lysianassidae</taxon>
        <taxon>Hirondellea</taxon>
    </lineage>
</organism>
<dbReference type="SUPFAM" id="SSF54197">
    <property type="entry name" value="HIT-like"/>
    <property type="match status" value="1"/>
</dbReference>
<name>A0A6A7FWZ1_9CRUS</name>
<sequence>MSSAPHQFSGDDLKKVEEKRASFVSEPHDPKATYKKVCPLCSKPNTVTVDFCTGCSFELVDKDVQKVSSNVFLDIINGVVGQELIRYRSDDYLVFNDKFGVAENHIQAIPTIVVDDISCLTEKHIPILEEMYRLGLKEFKSRNIPIFDGKNIEDLIFAGYNHPVSVKHLHLHMALPPFHHLKVFVYPRWHPHHKVLNDLRTHGKVLLYSDDPNDDEGNQADSRVVKLHKEYSSL</sequence>
<accession>A0A6A7FWZ1</accession>
<dbReference type="PANTHER" id="PTHR12486">
    <property type="entry name" value="APRATAXIN-RELATED"/>
    <property type="match status" value="1"/>
</dbReference>
<protein>
    <submittedName>
        <fullName evidence="1">UBA/TSN domain containing protein</fullName>
    </submittedName>
</protein>
<evidence type="ECO:0000313" key="1">
    <source>
        <dbReference type="EMBL" id="LAC22824.1"/>
    </source>
</evidence>
<dbReference type="AlphaFoldDB" id="A0A6A7FWZ1"/>
<dbReference type="Pfam" id="PF11969">
    <property type="entry name" value="DcpS_C"/>
    <property type="match status" value="1"/>
</dbReference>